<name>A0A0J9SIY1_PLAVI</name>
<sequence>MNGNEKGNVQIDLNKDIPDSVKNIKNQAHCSFKNNRKSPLVHKRDENKYMEKEKCEMNNTNEYKPVYEHIENDTQGKDNSSKNKNKPFLFKFTSAIDSYFERIIFNVFSSIDKFRNNKSSNKFILARIALIKISLVFAIPISFIVMICHMALKIFGGYGSVGEDNYLYIVFISIGSIMIIYLLIKVLKYSCSKKKGSAI</sequence>
<dbReference type="AlphaFoldDB" id="A0A0J9SIY1"/>
<dbReference type="EMBL" id="KQ234152">
    <property type="protein sequence ID" value="KMZ82980.1"/>
    <property type="molecule type" value="Genomic_DNA"/>
</dbReference>
<accession>A0A0J9SIY1</accession>
<feature type="transmembrane region" description="Helical" evidence="1">
    <location>
        <begin position="124"/>
        <end position="146"/>
    </location>
</feature>
<evidence type="ECO:0000256" key="1">
    <source>
        <dbReference type="SAM" id="Phobius"/>
    </source>
</evidence>
<dbReference type="OrthoDB" id="10373535at2759"/>
<keyword evidence="1" id="KW-1133">Transmembrane helix</keyword>
<organism evidence="2 3">
    <name type="scientific">Plasmodium vivax India VII</name>
    <dbReference type="NCBI Taxonomy" id="1077284"/>
    <lineage>
        <taxon>Eukaryota</taxon>
        <taxon>Sar</taxon>
        <taxon>Alveolata</taxon>
        <taxon>Apicomplexa</taxon>
        <taxon>Aconoidasida</taxon>
        <taxon>Haemosporida</taxon>
        <taxon>Plasmodiidae</taxon>
        <taxon>Plasmodium</taxon>
        <taxon>Plasmodium (Plasmodium)</taxon>
    </lineage>
</organism>
<dbReference type="InterPro" id="IPR022139">
    <property type="entry name" value="Fam-L/Fam-M-like_plasmodium"/>
</dbReference>
<feature type="transmembrane region" description="Helical" evidence="1">
    <location>
        <begin position="166"/>
        <end position="184"/>
    </location>
</feature>
<reference evidence="2 3" key="1">
    <citation type="submission" date="2011-08" db="EMBL/GenBank/DDBJ databases">
        <title>The Genome Sequence of Plasmodium vivax India VII.</title>
        <authorList>
            <consortium name="The Broad Institute Genome Sequencing Platform"/>
            <consortium name="The Broad Institute Genome Sequencing Center for Infectious Disease"/>
            <person name="Neafsey D."/>
            <person name="Carlton J."/>
            <person name="Barnwell J."/>
            <person name="Collins W."/>
            <person name="Escalante A."/>
            <person name="Mullikin J."/>
            <person name="Saul A."/>
            <person name="Guigo R."/>
            <person name="Camara F."/>
            <person name="Young S.K."/>
            <person name="Zeng Q."/>
            <person name="Gargeya S."/>
            <person name="Fitzgerald M."/>
            <person name="Haas B."/>
            <person name="Abouelleil A."/>
            <person name="Alvarado L."/>
            <person name="Arachchi H.M."/>
            <person name="Berlin A."/>
            <person name="Brown A."/>
            <person name="Chapman S.B."/>
            <person name="Chen Z."/>
            <person name="Dunbar C."/>
            <person name="Freedman E."/>
            <person name="Gearin G."/>
            <person name="Gellesch M."/>
            <person name="Goldberg J."/>
            <person name="Griggs A."/>
            <person name="Gujja S."/>
            <person name="Heiman D."/>
            <person name="Howarth C."/>
            <person name="Larson L."/>
            <person name="Lui A."/>
            <person name="MacDonald P.J.P."/>
            <person name="Montmayeur A."/>
            <person name="Murphy C."/>
            <person name="Neiman D."/>
            <person name="Pearson M."/>
            <person name="Priest M."/>
            <person name="Roberts A."/>
            <person name="Saif S."/>
            <person name="Shea T."/>
            <person name="Shenoy N."/>
            <person name="Sisk P."/>
            <person name="Stolte C."/>
            <person name="Sykes S."/>
            <person name="Wortman J."/>
            <person name="Nusbaum C."/>
            <person name="Birren B."/>
        </authorList>
    </citation>
    <scope>NUCLEOTIDE SEQUENCE [LARGE SCALE GENOMIC DNA]</scope>
    <source>
        <strain evidence="2 3">India VII</strain>
    </source>
</reference>
<keyword evidence="1" id="KW-0812">Transmembrane</keyword>
<protein>
    <submittedName>
        <fullName evidence="2">Uncharacterized protein</fullName>
    </submittedName>
</protein>
<dbReference type="Proteomes" id="UP000053562">
    <property type="component" value="Unassembled WGS sequence"/>
</dbReference>
<gene>
    <name evidence="2" type="ORF">PVIIG_05275</name>
</gene>
<proteinExistence type="predicted"/>
<evidence type="ECO:0000313" key="3">
    <source>
        <dbReference type="Proteomes" id="UP000053562"/>
    </source>
</evidence>
<evidence type="ECO:0000313" key="2">
    <source>
        <dbReference type="EMBL" id="KMZ82980.1"/>
    </source>
</evidence>
<keyword evidence="1" id="KW-0472">Membrane</keyword>
<dbReference type="Pfam" id="PF12420">
    <property type="entry name" value="DUF3671"/>
    <property type="match status" value="1"/>
</dbReference>